<reference evidence="3" key="1">
    <citation type="journal article" date="2012" name="Science">
        <title>The Paleozoic origin of enzymatic lignin decomposition reconstructed from 31 fungal genomes.</title>
        <authorList>
            <person name="Floudas D."/>
            <person name="Binder M."/>
            <person name="Riley R."/>
            <person name="Barry K."/>
            <person name="Blanchette R.A."/>
            <person name="Henrissat B."/>
            <person name="Martinez A.T."/>
            <person name="Otillar R."/>
            <person name="Spatafora J.W."/>
            <person name="Yadav J.S."/>
            <person name="Aerts A."/>
            <person name="Benoit I."/>
            <person name="Boyd A."/>
            <person name="Carlson A."/>
            <person name="Copeland A."/>
            <person name="Coutinho P.M."/>
            <person name="de Vries R.P."/>
            <person name="Ferreira P."/>
            <person name="Findley K."/>
            <person name="Foster B."/>
            <person name="Gaskell J."/>
            <person name="Glotzer D."/>
            <person name="Gorecki P."/>
            <person name="Heitman J."/>
            <person name="Hesse C."/>
            <person name="Hori C."/>
            <person name="Igarashi K."/>
            <person name="Jurgens J.A."/>
            <person name="Kallen N."/>
            <person name="Kersten P."/>
            <person name="Kohler A."/>
            <person name="Kuees U."/>
            <person name="Kumar T.K.A."/>
            <person name="Kuo A."/>
            <person name="LaButti K."/>
            <person name="Larrondo L.F."/>
            <person name="Lindquist E."/>
            <person name="Ling A."/>
            <person name="Lombard V."/>
            <person name="Lucas S."/>
            <person name="Lundell T."/>
            <person name="Martin R."/>
            <person name="McLaughlin D.J."/>
            <person name="Morgenstern I."/>
            <person name="Morin E."/>
            <person name="Murat C."/>
            <person name="Nagy L.G."/>
            <person name="Nolan M."/>
            <person name="Ohm R.A."/>
            <person name="Patyshakuliyeva A."/>
            <person name="Rokas A."/>
            <person name="Ruiz-Duenas F.J."/>
            <person name="Sabat G."/>
            <person name="Salamov A."/>
            <person name="Samejima M."/>
            <person name="Schmutz J."/>
            <person name="Slot J.C."/>
            <person name="St John F."/>
            <person name="Stenlid J."/>
            <person name="Sun H."/>
            <person name="Sun S."/>
            <person name="Syed K."/>
            <person name="Tsang A."/>
            <person name="Wiebenga A."/>
            <person name="Young D."/>
            <person name="Pisabarro A."/>
            <person name="Eastwood D.C."/>
            <person name="Martin F."/>
            <person name="Cullen D."/>
            <person name="Grigoriev I.V."/>
            <person name="Hibbett D.S."/>
        </authorList>
    </citation>
    <scope>NUCLEOTIDE SEQUENCE [LARGE SCALE GENOMIC DNA]</scope>
    <source>
        <strain evidence="3">HHB-11173 SS5</strain>
    </source>
</reference>
<evidence type="ECO:0000313" key="3">
    <source>
        <dbReference type="Proteomes" id="UP000054196"/>
    </source>
</evidence>
<feature type="compositionally biased region" description="Acidic residues" evidence="1">
    <location>
        <begin position="361"/>
        <end position="388"/>
    </location>
</feature>
<sequence>MTELRLDRGGVSGTVSIGDAAVAEPVIANEGDPRAAALLARANRAIGFIDSSLYPAPAPHQTIAHKSATSVPEWAKMKVEALASRLHANWRRPSGSQSGNGANVPITSQLGTTNTVPNEMSTETPNRRPSPQANSEPYSLASRPASPSTLPTEGIPDNNQLVPPSPTTPPISPLQPSTTSASYTHIAPVDLMGNSRSPDSQSVLEHMDPVVNRHEYEMPSSPLFTASPQPKVVFDGVELTPRRNLAPTTLRSAYLGHSPTTRKRTPHINLAALDARSRSTRRNSSNGPGDVLGSPSSCSHSDAPDMSSYGDDNPGVIDQEESTWKNATPSVSGQSKDTDSSTGDESEGVKKNHSSSGDDSSSYEEPDDESPSEVDELEEEAELEDEYEGSGTKKTKKNRVPSKKRSISDRAPRSENAPKNIVTYSRKTGVIPDGAEGEGSEVEDRPFVDARPIGRRPDADRLAKKGTSMAPQKTKEERATANSRKHTSARPREHDASGNGSDVGETEDEVDTVDSARTKTRKTSADDGQADGRNGRSKRKGKGKAGVSDEESETPDDGNRTGNTRSRTGSIPQRYLDEIDDFIEEMDLFVAEMAKATGRTPDAIMKLILGPDMVQHRVTNPWSAYTSWYSEEHRQRDDESREDFVKRMRVAYHEEIGKYTDKTEKMAAAKKYVERYDQLKADYLEDLAKKGKIGQEFNRVVTDLTKQAKRFYLNNSLHVFGYVIDTRGPCGFTMFGGSPQWEQIKTMYKSDHFGTLANYQAVLWLVALR</sequence>
<dbReference type="AlphaFoldDB" id="R7S255"/>
<feature type="compositionally biased region" description="Polar residues" evidence="1">
    <location>
        <begin position="324"/>
        <end position="343"/>
    </location>
</feature>
<organism evidence="2 3">
    <name type="scientific">Punctularia strigosozonata (strain HHB-11173)</name>
    <name type="common">White-rot fungus</name>
    <dbReference type="NCBI Taxonomy" id="741275"/>
    <lineage>
        <taxon>Eukaryota</taxon>
        <taxon>Fungi</taxon>
        <taxon>Dikarya</taxon>
        <taxon>Basidiomycota</taxon>
        <taxon>Agaricomycotina</taxon>
        <taxon>Agaricomycetes</taxon>
        <taxon>Corticiales</taxon>
        <taxon>Punctulariaceae</taxon>
        <taxon>Punctularia</taxon>
    </lineage>
</organism>
<feature type="compositionally biased region" description="Polar residues" evidence="1">
    <location>
        <begin position="94"/>
        <end position="137"/>
    </location>
</feature>
<dbReference type="EMBL" id="JH687638">
    <property type="protein sequence ID" value="EIN03326.1"/>
    <property type="molecule type" value="Genomic_DNA"/>
</dbReference>
<dbReference type="RefSeq" id="XP_007389445.1">
    <property type="nucleotide sequence ID" value="XM_007389383.1"/>
</dbReference>
<evidence type="ECO:0000313" key="2">
    <source>
        <dbReference type="EMBL" id="EIN03326.1"/>
    </source>
</evidence>
<gene>
    <name evidence="2" type="ORF">PUNSTDRAFT_139658</name>
</gene>
<feature type="region of interest" description="Disordered" evidence="1">
    <location>
        <begin position="250"/>
        <end position="572"/>
    </location>
</feature>
<dbReference type="GeneID" id="18880394"/>
<evidence type="ECO:0000256" key="1">
    <source>
        <dbReference type="SAM" id="MobiDB-lite"/>
    </source>
</evidence>
<keyword evidence="3" id="KW-1185">Reference proteome</keyword>
<feature type="compositionally biased region" description="Polar residues" evidence="1">
    <location>
        <begin position="145"/>
        <end position="162"/>
    </location>
</feature>
<protein>
    <submittedName>
        <fullName evidence="2">Uncharacterized protein</fullName>
    </submittedName>
</protein>
<feature type="region of interest" description="Disordered" evidence="1">
    <location>
        <begin position="90"/>
        <end position="180"/>
    </location>
</feature>
<name>R7S255_PUNST</name>
<dbReference type="eggNOG" id="ENOG502R1Z0">
    <property type="taxonomic scope" value="Eukaryota"/>
</dbReference>
<dbReference type="OrthoDB" id="3066724at2759"/>
<dbReference type="KEGG" id="psq:PUNSTDRAFT_139658"/>
<accession>R7S255</accession>
<dbReference type="Proteomes" id="UP000054196">
    <property type="component" value="Unassembled WGS sequence"/>
</dbReference>
<proteinExistence type="predicted"/>
<dbReference type="HOGENOM" id="CLU_368671_0_0_1"/>
<feature type="compositionally biased region" description="Polar residues" evidence="1">
    <location>
        <begin position="560"/>
        <end position="571"/>
    </location>
</feature>
<feature type="compositionally biased region" description="Basic residues" evidence="1">
    <location>
        <begin position="393"/>
        <end position="405"/>
    </location>
</feature>
<feature type="compositionally biased region" description="Pro residues" evidence="1">
    <location>
        <begin position="163"/>
        <end position="173"/>
    </location>
</feature>